<organism evidence="2 3">
    <name type="scientific">Natronorubrum bangense</name>
    <dbReference type="NCBI Taxonomy" id="61858"/>
    <lineage>
        <taxon>Archaea</taxon>
        <taxon>Methanobacteriati</taxon>
        <taxon>Methanobacteriota</taxon>
        <taxon>Stenosarchaea group</taxon>
        <taxon>Halobacteria</taxon>
        <taxon>Halobacteriales</taxon>
        <taxon>Natrialbaceae</taxon>
        <taxon>Natronorubrum</taxon>
    </lineage>
</organism>
<evidence type="ECO:0000313" key="2">
    <source>
        <dbReference type="EMBL" id="QCC56858.1"/>
    </source>
</evidence>
<dbReference type="EMBL" id="CP031307">
    <property type="protein sequence ID" value="QCC56858.1"/>
    <property type="molecule type" value="Genomic_DNA"/>
</dbReference>
<gene>
    <name evidence="2" type="ORF">DV706_20200</name>
</gene>
<dbReference type="RefSeq" id="WP_006067226.1">
    <property type="nucleotide sequence ID" value="NZ_CP031307.1"/>
</dbReference>
<protein>
    <submittedName>
        <fullName evidence="2">Universal stress protein UspA</fullName>
    </submittedName>
</protein>
<dbReference type="Pfam" id="PF00582">
    <property type="entry name" value="Usp"/>
    <property type="match status" value="1"/>
</dbReference>
<dbReference type="AlphaFoldDB" id="A0A4D6HUU4"/>
<feature type="domain" description="UspA" evidence="1">
    <location>
        <begin position="28"/>
        <end position="125"/>
    </location>
</feature>
<dbReference type="Gene3D" id="3.40.50.620">
    <property type="entry name" value="HUPs"/>
    <property type="match status" value="1"/>
</dbReference>
<evidence type="ECO:0000259" key="1">
    <source>
        <dbReference type="Pfam" id="PF00582"/>
    </source>
</evidence>
<name>A0A4D6HUU4_9EURY</name>
<sequence length="129" mass="13191">MHYFAGTASVHTTAAICDYLDERATATDTVTVVAVTPPGDPTARRDAQEALNVAPVRLATVGEINTELREDDGEPAEVLLETAAAADVDELVIASVDGISNESAAVGSTAHAVLEAATLPVVVVPGPEL</sequence>
<dbReference type="GeneID" id="39853603"/>
<dbReference type="SUPFAM" id="SSF52402">
    <property type="entry name" value="Adenine nucleotide alpha hydrolases-like"/>
    <property type="match status" value="1"/>
</dbReference>
<dbReference type="InterPro" id="IPR014729">
    <property type="entry name" value="Rossmann-like_a/b/a_fold"/>
</dbReference>
<keyword evidence="2" id="KW-0614">Plasmid</keyword>
<proteinExistence type="predicted"/>
<dbReference type="InterPro" id="IPR006016">
    <property type="entry name" value="UspA"/>
</dbReference>
<evidence type="ECO:0000313" key="3">
    <source>
        <dbReference type="Proteomes" id="UP000296822"/>
    </source>
</evidence>
<reference evidence="2 3" key="1">
    <citation type="journal article" date="2019" name="Nat. Commun.">
        <title>A new type of DNA phosphorothioation-based antiviral system in archaea.</title>
        <authorList>
            <person name="Xiong L."/>
            <person name="Liu S."/>
            <person name="Chen S."/>
            <person name="Xiao Y."/>
            <person name="Zhu B."/>
            <person name="Gao Y."/>
            <person name="Zhang Y."/>
            <person name="Chen B."/>
            <person name="Luo J."/>
            <person name="Deng Z."/>
            <person name="Chen X."/>
            <person name="Wang L."/>
            <person name="Chen S."/>
        </authorList>
    </citation>
    <scope>NUCLEOTIDE SEQUENCE [LARGE SCALE GENOMIC DNA]</scope>
    <source>
        <strain evidence="2 3">JCM 10635</strain>
        <plasmid evidence="2 3">unnamed2</plasmid>
    </source>
</reference>
<geneLocation type="plasmid" evidence="2">
    <name>unnamed2</name>
</geneLocation>
<dbReference type="Proteomes" id="UP000296822">
    <property type="component" value="Plasmid unnamed2"/>
</dbReference>
<accession>A0A4D6HUU4</accession>
<dbReference type="KEGG" id="nbg:DV706_20200"/>